<reference evidence="2 3" key="1">
    <citation type="journal article" date="2023" name="Mol. Ecol. Resour.">
        <title>Chromosome-level genome assembly of a triploid poplar Populus alba 'Berolinensis'.</title>
        <authorList>
            <person name="Chen S."/>
            <person name="Yu Y."/>
            <person name="Wang X."/>
            <person name="Wang S."/>
            <person name="Zhang T."/>
            <person name="Zhou Y."/>
            <person name="He R."/>
            <person name="Meng N."/>
            <person name="Wang Y."/>
            <person name="Liu W."/>
            <person name="Liu Z."/>
            <person name="Liu J."/>
            <person name="Guo Q."/>
            <person name="Huang H."/>
            <person name="Sederoff R.R."/>
            <person name="Wang G."/>
            <person name="Qu G."/>
            <person name="Chen S."/>
        </authorList>
    </citation>
    <scope>NUCLEOTIDE SEQUENCE [LARGE SCALE GENOMIC DNA]</scope>
    <source>
        <strain evidence="2">SC-2020</strain>
    </source>
</reference>
<comment type="caution">
    <text evidence="2">The sequence shown here is derived from an EMBL/GenBank/DDBJ whole genome shotgun (WGS) entry which is preliminary data.</text>
</comment>
<gene>
    <name evidence="2" type="ORF">NC653_011066</name>
</gene>
<accession>A0AAD6R2J6</accession>
<keyword evidence="1" id="KW-0732">Signal</keyword>
<evidence type="ECO:0000313" key="2">
    <source>
        <dbReference type="EMBL" id="KAJ7000462.1"/>
    </source>
</evidence>
<dbReference type="Proteomes" id="UP001164929">
    <property type="component" value="Chromosome 4"/>
</dbReference>
<protein>
    <submittedName>
        <fullName evidence="2">Uncharacterized protein</fullName>
    </submittedName>
</protein>
<feature type="signal peptide" evidence="1">
    <location>
        <begin position="1"/>
        <end position="18"/>
    </location>
</feature>
<evidence type="ECO:0000256" key="1">
    <source>
        <dbReference type="SAM" id="SignalP"/>
    </source>
</evidence>
<keyword evidence="3" id="KW-1185">Reference proteome</keyword>
<dbReference type="EMBL" id="JAQIZT010000004">
    <property type="protein sequence ID" value="KAJ7000462.1"/>
    <property type="molecule type" value="Genomic_DNA"/>
</dbReference>
<sequence length="63" mass="7078">MPLAAVIVISAAFPFLLCSLMKRASIRTYFPDYKGYLGLIPKQNQTNLVGNAFFYGNQYQAKN</sequence>
<proteinExistence type="predicted"/>
<evidence type="ECO:0000313" key="3">
    <source>
        <dbReference type="Proteomes" id="UP001164929"/>
    </source>
</evidence>
<name>A0AAD6R2J6_9ROSI</name>
<organism evidence="2 3">
    <name type="scientific">Populus alba x Populus x berolinensis</name>
    <dbReference type="NCBI Taxonomy" id="444605"/>
    <lineage>
        <taxon>Eukaryota</taxon>
        <taxon>Viridiplantae</taxon>
        <taxon>Streptophyta</taxon>
        <taxon>Embryophyta</taxon>
        <taxon>Tracheophyta</taxon>
        <taxon>Spermatophyta</taxon>
        <taxon>Magnoliopsida</taxon>
        <taxon>eudicotyledons</taxon>
        <taxon>Gunneridae</taxon>
        <taxon>Pentapetalae</taxon>
        <taxon>rosids</taxon>
        <taxon>fabids</taxon>
        <taxon>Malpighiales</taxon>
        <taxon>Salicaceae</taxon>
        <taxon>Saliceae</taxon>
        <taxon>Populus</taxon>
    </lineage>
</organism>
<dbReference type="AlphaFoldDB" id="A0AAD6R2J6"/>
<feature type="chain" id="PRO_5042202533" evidence="1">
    <location>
        <begin position="19"/>
        <end position="63"/>
    </location>
</feature>